<protein>
    <submittedName>
        <fullName evidence="2">DUF1768-domain-containing protein</fullName>
    </submittedName>
</protein>
<evidence type="ECO:0000313" key="2">
    <source>
        <dbReference type="EMBL" id="KAE9394009.1"/>
    </source>
</evidence>
<keyword evidence="3" id="KW-1185">Reference proteome</keyword>
<dbReference type="Proteomes" id="UP000799118">
    <property type="component" value="Unassembled WGS sequence"/>
</dbReference>
<feature type="domain" description="NADAR" evidence="1">
    <location>
        <begin position="38"/>
        <end position="177"/>
    </location>
</feature>
<gene>
    <name evidence="2" type="ORF">BT96DRAFT_958935</name>
</gene>
<dbReference type="Pfam" id="PF08719">
    <property type="entry name" value="NADAR"/>
    <property type="match status" value="1"/>
</dbReference>
<dbReference type="EMBL" id="ML769559">
    <property type="protein sequence ID" value="KAE9394009.1"/>
    <property type="molecule type" value="Genomic_DNA"/>
</dbReference>
<dbReference type="CDD" id="cd15457">
    <property type="entry name" value="NADAR"/>
    <property type="match status" value="1"/>
</dbReference>
<dbReference type="SUPFAM" id="SSF143990">
    <property type="entry name" value="YbiA-like"/>
    <property type="match status" value="1"/>
</dbReference>
<evidence type="ECO:0000313" key="3">
    <source>
        <dbReference type="Proteomes" id="UP000799118"/>
    </source>
</evidence>
<dbReference type="AlphaFoldDB" id="A0A6A4H710"/>
<dbReference type="OrthoDB" id="206452at2759"/>
<sequence length="180" mass="21159">MCLPERQGWERRPNHTIANWRIETNDGDDGTRTPRILFYHKDNSYYGFTNFSAHSVHYDGKRYPTSEHLFQSFKFQEHRPDIAEHIRICSERPSAAFQEARRYQPQVRSDWLKVNIEKMNETIRLKFTQHGDLRKELLDTADAELVEDSDKDSFWGIGSDGKGRNELGKALERLKSRVSS</sequence>
<dbReference type="InterPro" id="IPR037238">
    <property type="entry name" value="YbiA-like_sf"/>
</dbReference>
<proteinExistence type="predicted"/>
<name>A0A6A4H710_9AGAR</name>
<accession>A0A6A4H710</accession>
<dbReference type="NCBIfam" id="TIGR02464">
    <property type="entry name" value="ribofla_fusion"/>
    <property type="match status" value="1"/>
</dbReference>
<dbReference type="InterPro" id="IPR012816">
    <property type="entry name" value="NADAR"/>
</dbReference>
<organism evidence="2 3">
    <name type="scientific">Gymnopus androsaceus JB14</name>
    <dbReference type="NCBI Taxonomy" id="1447944"/>
    <lineage>
        <taxon>Eukaryota</taxon>
        <taxon>Fungi</taxon>
        <taxon>Dikarya</taxon>
        <taxon>Basidiomycota</taxon>
        <taxon>Agaricomycotina</taxon>
        <taxon>Agaricomycetes</taxon>
        <taxon>Agaricomycetidae</taxon>
        <taxon>Agaricales</taxon>
        <taxon>Marasmiineae</taxon>
        <taxon>Omphalotaceae</taxon>
        <taxon>Gymnopus</taxon>
    </lineage>
</organism>
<dbReference type="Gene3D" id="1.10.357.40">
    <property type="entry name" value="YbiA-like"/>
    <property type="match status" value="1"/>
</dbReference>
<evidence type="ECO:0000259" key="1">
    <source>
        <dbReference type="Pfam" id="PF08719"/>
    </source>
</evidence>
<reference evidence="2" key="1">
    <citation type="journal article" date="2019" name="Environ. Microbiol.">
        <title>Fungal ecological strategies reflected in gene transcription - a case study of two litter decomposers.</title>
        <authorList>
            <person name="Barbi F."/>
            <person name="Kohler A."/>
            <person name="Barry K."/>
            <person name="Baskaran P."/>
            <person name="Daum C."/>
            <person name="Fauchery L."/>
            <person name="Ihrmark K."/>
            <person name="Kuo A."/>
            <person name="LaButti K."/>
            <person name="Lipzen A."/>
            <person name="Morin E."/>
            <person name="Grigoriev I.V."/>
            <person name="Henrissat B."/>
            <person name="Lindahl B."/>
            <person name="Martin F."/>
        </authorList>
    </citation>
    <scope>NUCLEOTIDE SEQUENCE</scope>
    <source>
        <strain evidence="2">JB14</strain>
    </source>
</reference>